<comment type="similarity">
    <text evidence="7">Belongs to the shootin family.</text>
</comment>
<sequence length="425" mass="48444">SVSHRVIEEVNNIQENLEIEKTCRESVEALASKSGFGSAAQAQLGLKSEVASTLSAQQLNRQNRSLKRKSMLYMSRLGADVIADINLDDEDEEDQQEESSGVCSSSHCQIVITELRDKLEVILAEKKQIVIDLEATREQLCQTRQELLKEKHDNTVLIAETFQQKKLLGKYNRVSQYALDEFEALQEDLKLERDLRSEAEKFAHEMLIEQKKLKRQSQMLIQTVSPAEALQKALAEINSLTHTLETQRLEHQQQVKALEEQIHSSELKKQLTALQRQTELLEEENKEWQHKHTKAETEAKDLRFTEKDIKQQAVDEMMQRIKNGVQLRRVTQTTNRARPGPTSVKRPPPSSSPGTRPPSPKSELEKALHRRREALNAAKNNTNPSSVLDLTQIEQSQPEPGQHTREQDKPQHTPTTVCTDLLKPS</sequence>
<dbReference type="OrthoDB" id="6111338at2759"/>
<evidence type="ECO:0000313" key="16">
    <source>
        <dbReference type="EMBL" id="ROJ78931.1"/>
    </source>
</evidence>
<comment type="subcellular location">
    <subcellularLocation>
        <location evidence="4">Cell projection</location>
        <location evidence="4">Axon</location>
    </subcellularLocation>
    <subcellularLocation>
        <location evidence="3">Cell projection</location>
        <location evidence="3">Filopodium</location>
    </subcellularLocation>
    <subcellularLocation>
        <location evidence="6">Cell projection</location>
        <location evidence="6">Growth cone</location>
    </subcellularLocation>
    <subcellularLocation>
        <location evidence="5">Cell projection</location>
        <location evidence="5">Lamellipodium</location>
    </subcellularLocation>
    <subcellularLocation>
        <location evidence="1">Cytoplasm</location>
        <location evidence="1">Cytoskeleton</location>
    </subcellularLocation>
    <subcellularLocation>
        <location evidence="2">Perikaryon</location>
    </subcellularLocation>
</comment>
<feature type="non-terminal residue" evidence="16">
    <location>
        <position position="1"/>
    </location>
</feature>
<dbReference type="GO" id="GO:0030175">
    <property type="term" value="C:filopodium"/>
    <property type="evidence" value="ECO:0007669"/>
    <property type="project" value="UniProtKB-SubCell"/>
</dbReference>
<comment type="caution">
    <text evidence="16">The sequence shown here is derived from an EMBL/GenBank/DDBJ whole genome shotgun (WGS) entry which is preliminary data.</text>
</comment>
<dbReference type="GO" id="GO:2001224">
    <property type="term" value="P:positive regulation of neuron migration"/>
    <property type="evidence" value="ECO:0007669"/>
    <property type="project" value="TreeGrafter"/>
</dbReference>
<dbReference type="GO" id="GO:0030027">
    <property type="term" value="C:lamellipodium"/>
    <property type="evidence" value="ECO:0007669"/>
    <property type="project" value="UniProtKB-SubCell"/>
</dbReference>
<keyword evidence="10" id="KW-0963">Cytoplasm</keyword>
<evidence type="ECO:0000256" key="2">
    <source>
        <dbReference type="ARBA" id="ARBA00004484"/>
    </source>
</evidence>
<evidence type="ECO:0000256" key="5">
    <source>
        <dbReference type="ARBA" id="ARBA00004510"/>
    </source>
</evidence>
<organism evidence="16 17">
    <name type="scientific">Anabarilius grahami</name>
    <name type="common">Kanglang fish</name>
    <name type="synonym">Barilius grahami</name>
    <dbReference type="NCBI Taxonomy" id="495550"/>
    <lineage>
        <taxon>Eukaryota</taxon>
        <taxon>Metazoa</taxon>
        <taxon>Chordata</taxon>
        <taxon>Craniata</taxon>
        <taxon>Vertebrata</taxon>
        <taxon>Euteleostomi</taxon>
        <taxon>Actinopterygii</taxon>
        <taxon>Neopterygii</taxon>
        <taxon>Teleostei</taxon>
        <taxon>Ostariophysi</taxon>
        <taxon>Cypriniformes</taxon>
        <taxon>Xenocyprididae</taxon>
        <taxon>Xenocypridinae</taxon>
        <taxon>Xenocypridinae incertae sedis</taxon>
        <taxon>Anabarilius</taxon>
    </lineage>
</organism>
<feature type="compositionally biased region" description="Basic and acidic residues" evidence="15">
    <location>
        <begin position="402"/>
        <end position="411"/>
    </location>
</feature>
<evidence type="ECO:0000256" key="11">
    <source>
        <dbReference type="ARBA" id="ARBA00023054"/>
    </source>
</evidence>
<dbReference type="GO" id="GO:0048812">
    <property type="term" value="P:neuron projection morphogenesis"/>
    <property type="evidence" value="ECO:0007669"/>
    <property type="project" value="TreeGrafter"/>
</dbReference>
<name>A0A3N0XW49_ANAGA</name>
<evidence type="ECO:0000256" key="8">
    <source>
        <dbReference type="ARBA" id="ARBA00017666"/>
    </source>
</evidence>
<evidence type="ECO:0000256" key="12">
    <source>
        <dbReference type="ARBA" id="ARBA00023212"/>
    </source>
</evidence>
<keyword evidence="17" id="KW-1185">Reference proteome</keyword>
<dbReference type="EMBL" id="RJVU01059333">
    <property type="protein sequence ID" value="ROJ78931.1"/>
    <property type="molecule type" value="Genomic_DNA"/>
</dbReference>
<evidence type="ECO:0000256" key="7">
    <source>
        <dbReference type="ARBA" id="ARBA00010041"/>
    </source>
</evidence>
<dbReference type="GO" id="GO:0043204">
    <property type="term" value="C:perikaryon"/>
    <property type="evidence" value="ECO:0007669"/>
    <property type="project" value="UniProtKB-SubCell"/>
</dbReference>
<dbReference type="PANTHER" id="PTHR46606">
    <property type="entry name" value="SHOOTIN-1"/>
    <property type="match status" value="1"/>
</dbReference>
<keyword evidence="12" id="KW-0206">Cytoskeleton</keyword>
<feature type="coiled-coil region" evidence="14">
    <location>
        <begin position="230"/>
        <end position="298"/>
    </location>
</feature>
<gene>
    <name evidence="16" type="ORF">DPX16_15456</name>
</gene>
<dbReference type="InterPro" id="IPR024849">
    <property type="entry name" value="Shootin-1"/>
</dbReference>
<evidence type="ECO:0000313" key="17">
    <source>
        <dbReference type="Proteomes" id="UP000281406"/>
    </source>
</evidence>
<feature type="compositionally biased region" description="Pro residues" evidence="15">
    <location>
        <begin position="346"/>
        <end position="360"/>
    </location>
</feature>
<evidence type="ECO:0000256" key="15">
    <source>
        <dbReference type="SAM" id="MobiDB-lite"/>
    </source>
</evidence>
<dbReference type="AlphaFoldDB" id="A0A3N0XW49"/>
<evidence type="ECO:0000256" key="3">
    <source>
        <dbReference type="ARBA" id="ARBA00004486"/>
    </source>
</evidence>
<protein>
    <recommendedName>
        <fullName evidence="8">Shootin-1</fullName>
    </recommendedName>
</protein>
<dbReference type="GO" id="GO:0005737">
    <property type="term" value="C:cytoplasm"/>
    <property type="evidence" value="ECO:0007669"/>
    <property type="project" value="TreeGrafter"/>
</dbReference>
<evidence type="ECO:0000256" key="9">
    <source>
        <dbReference type="ARBA" id="ARBA00022473"/>
    </source>
</evidence>
<evidence type="ECO:0000256" key="10">
    <source>
        <dbReference type="ARBA" id="ARBA00022490"/>
    </source>
</evidence>
<dbReference type="GO" id="GO:0044295">
    <property type="term" value="C:axonal growth cone"/>
    <property type="evidence" value="ECO:0007669"/>
    <property type="project" value="TreeGrafter"/>
</dbReference>
<accession>A0A3N0XW49</accession>
<keyword evidence="13" id="KW-0966">Cell projection</keyword>
<evidence type="ECO:0000256" key="4">
    <source>
        <dbReference type="ARBA" id="ARBA00004489"/>
    </source>
</evidence>
<evidence type="ECO:0000256" key="6">
    <source>
        <dbReference type="ARBA" id="ARBA00004624"/>
    </source>
</evidence>
<evidence type="ECO:0000256" key="14">
    <source>
        <dbReference type="SAM" id="Coils"/>
    </source>
</evidence>
<keyword evidence="11 14" id="KW-0175">Coiled coil</keyword>
<evidence type="ECO:0000256" key="13">
    <source>
        <dbReference type="ARBA" id="ARBA00023273"/>
    </source>
</evidence>
<proteinExistence type="inferred from homology"/>
<feature type="region of interest" description="Disordered" evidence="15">
    <location>
        <begin position="323"/>
        <end position="425"/>
    </location>
</feature>
<dbReference type="Proteomes" id="UP000281406">
    <property type="component" value="Unassembled WGS sequence"/>
</dbReference>
<dbReference type="GO" id="GO:0005856">
    <property type="term" value="C:cytoskeleton"/>
    <property type="evidence" value="ECO:0007669"/>
    <property type="project" value="UniProtKB-SubCell"/>
</dbReference>
<keyword evidence="9" id="KW-0217">Developmental protein</keyword>
<reference evidence="16 17" key="1">
    <citation type="submission" date="2018-10" db="EMBL/GenBank/DDBJ databases">
        <title>Genome assembly for a Yunnan-Guizhou Plateau 3E fish, Anabarilius grahami (Regan), and its evolutionary and genetic applications.</title>
        <authorList>
            <person name="Jiang W."/>
        </authorList>
    </citation>
    <scope>NUCLEOTIDE SEQUENCE [LARGE SCALE GENOMIC DNA]</scope>
    <source>
        <strain evidence="16">AG-KIZ</strain>
        <tissue evidence="16">Muscle</tissue>
    </source>
</reference>
<evidence type="ECO:0000256" key="1">
    <source>
        <dbReference type="ARBA" id="ARBA00004245"/>
    </source>
</evidence>
<dbReference type="PANTHER" id="PTHR46606:SF3">
    <property type="entry name" value="SHOOTIN-1"/>
    <property type="match status" value="1"/>
</dbReference>
<feature type="compositionally biased region" description="Polar residues" evidence="15">
    <location>
        <begin position="378"/>
        <end position="399"/>
    </location>
</feature>